<dbReference type="CDD" id="cd01948">
    <property type="entry name" value="EAL"/>
    <property type="match status" value="1"/>
</dbReference>
<dbReference type="GO" id="GO:0007165">
    <property type="term" value="P:signal transduction"/>
    <property type="evidence" value="ECO:0007669"/>
    <property type="project" value="InterPro"/>
</dbReference>
<evidence type="ECO:0000256" key="4">
    <source>
        <dbReference type="ARBA" id="ARBA00022989"/>
    </source>
</evidence>
<dbReference type="InterPro" id="IPR029151">
    <property type="entry name" value="Sensor-like_sf"/>
</dbReference>
<dbReference type="InterPro" id="IPR033479">
    <property type="entry name" value="dCache_1"/>
</dbReference>
<dbReference type="InterPro" id="IPR029787">
    <property type="entry name" value="Nucleotide_cyclase"/>
</dbReference>
<evidence type="ECO:0000259" key="7">
    <source>
        <dbReference type="PROSITE" id="PS50883"/>
    </source>
</evidence>
<dbReference type="PANTHER" id="PTHR44757:SF2">
    <property type="entry name" value="BIOFILM ARCHITECTURE MAINTENANCE PROTEIN MBAA"/>
    <property type="match status" value="1"/>
</dbReference>
<dbReference type="InterPro" id="IPR003660">
    <property type="entry name" value="HAMP_dom"/>
</dbReference>
<feature type="transmembrane region" description="Helical" evidence="6">
    <location>
        <begin position="12"/>
        <end position="31"/>
    </location>
</feature>
<dbReference type="EMBL" id="CP002394">
    <property type="protein sequence ID" value="ADU32213.1"/>
    <property type="molecule type" value="Genomic_DNA"/>
</dbReference>
<dbReference type="InterPro" id="IPR001633">
    <property type="entry name" value="EAL_dom"/>
</dbReference>
<keyword evidence="11" id="KW-1185">Reference proteome</keyword>
<evidence type="ECO:0000313" key="10">
    <source>
        <dbReference type="EMBL" id="ADU32213.1"/>
    </source>
</evidence>
<evidence type="ECO:0000259" key="8">
    <source>
        <dbReference type="PROSITE" id="PS50885"/>
    </source>
</evidence>
<dbReference type="FunFam" id="3.20.20.450:FF:000001">
    <property type="entry name" value="Cyclic di-GMP phosphodiesterase yahA"/>
    <property type="match status" value="1"/>
</dbReference>
<dbReference type="SMART" id="SM00052">
    <property type="entry name" value="EAL"/>
    <property type="match status" value="1"/>
</dbReference>
<dbReference type="HOGENOM" id="CLU_000445_70_44_9"/>
<dbReference type="CDD" id="cd01949">
    <property type="entry name" value="GGDEF"/>
    <property type="match status" value="1"/>
</dbReference>
<name>E6TWF0_EVAC2</name>
<sequence>MYVLKSFTFWRIYILVVAIFIFLLAAIFFIAERNLPEISRAHFQEVTDAEVNHTAKVLSAMIEQYTITGDSIQQIVTEENLSGINEKVRRIVSISPLVDLGVVITPEGAVGFSYPYEYDRDLTEQIERLVQRTEVTVSSDFITGVESPIIGTTVPLYNGSNEIHHYIYLGSFTQENLVLDALLNQKNLGSGGYSAVVDQNGDVLAHALRERVGKNISDRPIVEKIMNKQSGYEHTINSEGNAYYASYQYIPELEWGIIAQIPESSIYDQLRDFRSSIWNMALFVIVSITFFTYIYARKTLEPFVNLYDAVDKVAEGNYTKTLDVNVKDYPEMKNLIVRFNEMVHNFNQSRKEVEYRANHDILTGLPNRYHIEQLLEQEIVTCDENDQSLALMFMDLDRFKILNDTMGHQIGDQLLIQTAIRLQQHVCENCTVGRLGGDEFLILSKDASIEKVSNIAKKILKDMANPFIINSKEFFTSPSIGISVYPKDGQTKDDIIKHADTAMYVAKENGGNNYQFYTPEPTNLLSKKYIIENDLRKALKNEEFLLYYQPQVDLKSGDLVGLEALIRWQHPKLGLIPPMDFIPIAEETGYINHIGKWLIKEACRQNKQWQQNGSFYIPVAVNVSPWQFRDKNFVENIKAALDETNLDPKYLELEITESMMHHFIDTIDKVHQVKEMGIKVAIDDFGTGYSSLNAIDQLPIDTLKIDRSFIRDMITNDSKAAIVKTIIDLGNNLHLNTIAEGVEYEEQATFLANQDCVKAQGYLFSKPLPPEQLG</sequence>
<evidence type="ECO:0000313" key="11">
    <source>
        <dbReference type="Proteomes" id="UP000001401"/>
    </source>
</evidence>
<dbReference type="eggNOG" id="COG5001">
    <property type="taxonomic scope" value="Bacteria"/>
</dbReference>
<dbReference type="InterPro" id="IPR035919">
    <property type="entry name" value="EAL_sf"/>
</dbReference>
<dbReference type="OrthoDB" id="9759607at2"/>
<comment type="subcellular location">
    <subcellularLocation>
        <location evidence="1">Cell membrane</location>
        <topology evidence="1">Multi-pass membrane protein</topology>
    </subcellularLocation>
</comment>
<dbReference type="PROSITE" id="PS50887">
    <property type="entry name" value="GGDEF"/>
    <property type="match status" value="1"/>
</dbReference>
<evidence type="ECO:0000256" key="2">
    <source>
        <dbReference type="ARBA" id="ARBA00022475"/>
    </source>
</evidence>
<keyword evidence="5 6" id="KW-0472">Membrane</keyword>
<keyword evidence="2" id="KW-1003">Cell membrane</keyword>
<dbReference type="Proteomes" id="UP000001401">
    <property type="component" value="Chromosome"/>
</dbReference>
<dbReference type="Gene3D" id="3.30.450.20">
    <property type="entry name" value="PAS domain"/>
    <property type="match status" value="1"/>
</dbReference>
<dbReference type="PROSITE" id="PS50885">
    <property type="entry name" value="HAMP"/>
    <property type="match status" value="1"/>
</dbReference>
<reference evidence="10 11" key="1">
    <citation type="submission" date="2010-12" db="EMBL/GenBank/DDBJ databases">
        <title>Complete sequence of Bacillus cellulosilyticus DSM 2522.</title>
        <authorList>
            <consortium name="US DOE Joint Genome Institute"/>
            <person name="Lucas S."/>
            <person name="Copeland A."/>
            <person name="Lapidus A."/>
            <person name="Cheng J.-F."/>
            <person name="Bruce D."/>
            <person name="Goodwin L."/>
            <person name="Pitluck S."/>
            <person name="Chertkov O."/>
            <person name="Detter J.C."/>
            <person name="Han C."/>
            <person name="Tapia R."/>
            <person name="Land M."/>
            <person name="Hauser L."/>
            <person name="Jeffries C."/>
            <person name="Kyrpides N."/>
            <person name="Ivanova N."/>
            <person name="Mikhailova N."/>
            <person name="Brumm P."/>
            <person name="Mead D."/>
            <person name="Woyke T."/>
        </authorList>
    </citation>
    <scope>NUCLEOTIDE SEQUENCE [LARGE SCALE GENOMIC DNA]</scope>
    <source>
        <strain evidence="11">ATCC 21833 / DSM 2522 / FERM P-1141 / JCM 9156 / N-4</strain>
    </source>
</reference>
<dbReference type="NCBIfam" id="TIGR00254">
    <property type="entry name" value="GGDEF"/>
    <property type="match status" value="1"/>
</dbReference>
<dbReference type="Gene3D" id="3.20.20.450">
    <property type="entry name" value="EAL domain"/>
    <property type="match status" value="1"/>
</dbReference>
<dbReference type="KEGG" id="bco:Bcell_3981"/>
<dbReference type="PROSITE" id="PS50883">
    <property type="entry name" value="EAL"/>
    <property type="match status" value="1"/>
</dbReference>
<dbReference type="RefSeq" id="WP_013490543.1">
    <property type="nucleotide sequence ID" value="NC_014829.1"/>
</dbReference>
<dbReference type="SUPFAM" id="SSF103190">
    <property type="entry name" value="Sensory domain-like"/>
    <property type="match status" value="1"/>
</dbReference>
<dbReference type="CDD" id="cd12912">
    <property type="entry name" value="PDC2_MCP_like"/>
    <property type="match status" value="1"/>
</dbReference>
<gene>
    <name evidence="10" type="ordered locus">Bcell_3981</name>
</gene>
<feature type="transmembrane region" description="Helical" evidence="6">
    <location>
        <begin position="277"/>
        <end position="296"/>
    </location>
</feature>
<dbReference type="InterPro" id="IPR000160">
    <property type="entry name" value="GGDEF_dom"/>
</dbReference>
<dbReference type="Pfam" id="PF00563">
    <property type="entry name" value="EAL"/>
    <property type="match status" value="1"/>
</dbReference>
<dbReference type="Gene3D" id="3.30.70.270">
    <property type="match status" value="1"/>
</dbReference>
<dbReference type="AlphaFoldDB" id="E6TWF0"/>
<dbReference type="PANTHER" id="PTHR44757">
    <property type="entry name" value="DIGUANYLATE CYCLASE DGCP"/>
    <property type="match status" value="1"/>
</dbReference>
<dbReference type="GO" id="GO:0005886">
    <property type="term" value="C:plasma membrane"/>
    <property type="evidence" value="ECO:0007669"/>
    <property type="project" value="UniProtKB-SubCell"/>
</dbReference>
<dbReference type="SMART" id="SM00267">
    <property type="entry name" value="GGDEF"/>
    <property type="match status" value="1"/>
</dbReference>
<dbReference type="InterPro" id="IPR052155">
    <property type="entry name" value="Biofilm_reg_signaling"/>
</dbReference>
<organism evidence="10 11">
    <name type="scientific">Evansella cellulosilytica (strain ATCC 21833 / DSM 2522 / FERM P-1141 / JCM 9156 / N-4)</name>
    <name type="common">Bacillus cellulosilyticus</name>
    <dbReference type="NCBI Taxonomy" id="649639"/>
    <lineage>
        <taxon>Bacteria</taxon>
        <taxon>Bacillati</taxon>
        <taxon>Bacillota</taxon>
        <taxon>Bacilli</taxon>
        <taxon>Bacillales</taxon>
        <taxon>Bacillaceae</taxon>
        <taxon>Evansella</taxon>
    </lineage>
</organism>
<evidence type="ECO:0000259" key="9">
    <source>
        <dbReference type="PROSITE" id="PS50887"/>
    </source>
</evidence>
<dbReference type="Pfam" id="PF00990">
    <property type="entry name" value="GGDEF"/>
    <property type="match status" value="1"/>
</dbReference>
<dbReference type="STRING" id="649639.Bcell_3981"/>
<evidence type="ECO:0000256" key="6">
    <source>
        <dbReference type="SAM" id="Phobius"/>
    </source>
</evidence>
<proteinExistence type="predicted"/>
<dbReference type="InterPro" id="IPR043128">
    <property type="entry name" value="Rev_trsase/Diguanyl_cyclase"/>
</dbReference>
<dbReference type="SUPFAM" id="SSF55073">
    <property type="entry name" value="Nucleotide cyclase"/>
    <property type="match status" value="1"/>
</dbReference>
<accession>E6TWF0</accession>
<dbReference type="SUPFAM" id="SSF141868">
    <property type="entry name" value="EAL domain-like"/>
    <property type="match status" value="1"/>
</dbReference>
<dbReference type="Gene3D" id="6.10.340.10">
    <property type="match status" value="1"/>
</dbReference>
<keyword evidence="3 6" id="KW-0812">Transmembrane</keyword>
<evidence type="ECO:0000256" key="5">
    <source>
        <dbReference type="ARBA" id="ARBA00023136"/>
    </source>
</evidence>
<keyword evidence="4 6" id="KW-1133">Transmembrane helix</keyword>
<dbReference type="Pfam" id="PF02743">
    <property type="entry name" value="dCache_1"/>
    <property type="match status" value="1"/>
</dbReference>
<evidence type="ECO:0000256" key="1">
    <source>
        <dbReference type="ARBA" id="ARBA00004651"/>
    </source>
</evidence>
<feature type="domain" description="HAMP" evidence="8">
    <location>
        <begin position="297"/>
        <end position="351"/>
    </location>
</feature>
<feature type="domain" description="EAL" evidence="7">
    <location>
        <begin position="528"/>
        <end position="774"/>
    </location>
</feature>
<feature type="domain" description="GGDEF" evidence="9">
    <location>
        <begin position="387"/>
        <end position="519"/>
    </location>
</feature>
<protein>
    <submittedName>
        <fullName evidence="10">Diguanylate cyclase/phosphodiesterase with extracellular sensor</fullName>
    </submittedName>
</protein>
<evidence type="ECO:0000256" key="3">
    <source>
        <dbReference type="ARBA" id="ARBA00022692"/>
    </source>
</evidence>
<dbReference type="FunFam" id="3.30.70.270:FF:000001">
    <property type="entry name" value="Diguanylate cyclase domain protein"/>
    <property type="match status" value="1"/>
</dbReference>